<evidence type="ECO:0000313" key="2">
    <source>
        <dbReference type="EMBL" id="KIY45210.1"/>
    </source>
</evidence>
<dbReference type="OrthoDB" id="8048523at2759"/>
<dbReference type="InterPro" id="IPR032675">
    <property type="entry name" value="LRR_dom_sf"/>
</dbReference>
<keyword evidence="3" id="KW-1185">Reference proteome</keyword>
<evidence type="ECO:0008006" key="4">
    <source>
        <dbReference type="Google" id="ProtNLM"/>
    </source>
</evidence>
<dbReference type="PANTHER" id="PTHR38926">
    <property type="entry name" value="F-BOX DOMAIN CONTAINING PROTEIN, EXPRESSED"/>
    <property type="match status" value="1"/>
</dbReference>
<proteinExistence type="predicted"/>
<dbReference type="AlphaFoldDB" id="A0A0D7A388"/>
<evidence type="ECO:0000256" key="1">
    <source>
        <dbReference type="SAM" id="Coils"/>
    </source>
</evidence>
<protein>
    <recommendedName>
        <fullName evidence="4">F-box domain-containing protein</fullName>
    </recommendedName>
</protein>
<evidence type="ECO:0000313" key="3">
    <source>
        <dbReference type="Proteomes" id="UP000054144"/>
    </source>
</evidence>
<dbReference type="Proteomes" id="UP000054144">
    <property type="component" value="Unassembled WGS sequence"/>
</dbReference>
<feature type="coiled-coil region" evidence="1">
    <location>
        <begin position="12"/>
        <end position="39"/>
    </location>
</feature>
<organism evidence="2 3">
    <name type="scientific">Fistulina hepatica ATCC 64428</name>
    <dbReference type="NCBI Taxonomy" id="1128425"/>
    <lineage>
        <taxon>Eukaryota</taxon>
        <taxon>Fungi</taxon>
        <taxon>Dikarya</taxon>
        <taxon>Basidiomycota</taxon>
        <taxon>Agaricomycotina</taxon>
        <taxon>Agaricomycetes</taxon>
        <taxon>Agaricomycetidae</taxon>
        <taxon>Agaricales</taxon>
        <taxon>Fistulinaceae</taxon>
        <taxon>Fistulina</taxon>
    </lineage>
</organism>
<gene>
    <name evidence="2" type="ORF">FISHEDRAFT_67143</name>
</gene>
<accession>A0A0D7A388</accession>
<dbReference type="Gene3D" id="3.80.10.10">
    <property type="entry name" value="Ribonuclease Inhibitor"/>
    <property type="match status" value="1"/>
</dbReference>
<name>A0A0D7A388_9AGAR</name>
<sequence>MLSSIPHLREAIRTIDSRMATLMNERSELENQLERAARSQSPVFRIPSELLSTIFVIGVLEMDILIPTLQLVCRYWSDVAVNTPVLWAKISVSPLDSIDKIRRRLSRSKGCPLDINIHYVQRYDYSYSISEQIIHAMDLIRPALWRTRTFSLSVPSRSQAHAALLRCKEDAPLLESLSIQVHNVMLDDRTYSSSPLPLFNGVTPMLKLCSLSGFNFEWDVRPLSRLRVLKLGGYYNEYFPSFSTLLTIMKQCPDLEELALRNICPDGCGDDVHAPLSPSVPFPRLRRLSFYNAVSQIVPFLMSSISFPNLEYLDLCYLQNITSVLQYLHSQSLTRLPLRELRVEACYMNELRFLNLLRRLSSLTTLEMIEVEDVSPHFLQCLSSSQPWVCPKLEKLSIEGCTSIEWDHLRTFVECRLPLNVETSRQRPARTFRSASEAAAAHARARSLPPAKTNLGLHRLRSVDVTRCSQISGEMVEWLRMYVPEVKCESIKTPGHIWDAL</sequence>
<dbReference type="PANTHER" id="PTHR38926:SF5">
    <property type="entry name" value="F-BOX AND LEUCINE-RICH REPEAT PROTEIN 6"/>
    <property type="match status" value="1"/>
</dbReference>
<reference evidence="2 3" key="1">
    <citation type="journal article" date="2015" name="Fungal Genet. Biol.">
        <title>Evolution of novel wood decay mechanisms in Agaricales revealed by the genome sequences of Fistulina hepatica and Cylindrobasidium torrendii.</title>
        <authorList>
            <person name="Floudas D."/>
            <person name="Held B.W."/>
            <person name="Riley R."/>
            <person name="Nagy L.G."/>
            <person name="Koehler G."/>
            <person name="Ransdell A.S."/>
            <person name="Younus H."/>
            <person name="Chow J."/>
            <person name="Chiniquy J."/>
            <person name="Lipzen A."/>
            <person name="Tritt A."/>
            <person name="Sun H."/>
            <person name="Haridas S."/>
            <person name="LaButti K."/>
            <person name="Ohm R.A."/>
            <person name="Kues U."/>
            <person name="Blanchette R.A."/>
            <person name="Grigoriev I.V."/>
            <person name="Minto R.E."/>
            <person name="Hibbett D.S."/>
        </authorList>
    </citation>
    <scope>NUCLEOTIDE SEQUENCE [LARGE SCALE GENOMIC DNA]</scope>
    <source>
        <strain evidence="2 3">ATCC 64428</strain>
    </source>
</reference>
<keyword evidence="1" id="KW-0175">Coiled coil</keyword>
<dbReference type="EMBL" id="KN882061">
    <property type="protein sequence ID" value="KIY45210.1"/>
    <property type="molecule type" value="Genomic_DNA"/>
</dbReference>
<dbReference type="SUPFAM" id="SSF52047">
    <property type="entry name" value="RNI-like"/>
    <property type="match status" value="1"/>
</dbReference>